<evidence type="ECO:0000256" key="3">
    <source>
        <dbReference type="SAM" id="MobiDB-lite"/>
    </source>
</evidence>
<keyword evidence="6" id="KW-1185">Reference proteome</keyword>
<evidence type="ECO:0000313" key="6">
    <source>
        <dbReference type="Proteomes" id="UP001595912"/>
    </source>
</evidence>
<reference evidence="6" key="1">
    <citation type="journal article" date="2019" name="Int. J. Syst. Evol. Microbiol.">
        <title>The Global Catalogue of Microorganisms (GCM) 10K type strain sequencing project: providing services to taxonomists for standard genome sequencing and annotation.</title>
        <authorList>
            <consortium name="The Broad Institute Genomics Platform"/>
            <consortium name="The Broad Institute Genome Sequencing Center for Infectious Disease"/>
            <person name="Wu L."/>
            <person name="Ma J."/>
        </authorList>
    </citation>
    <scope>NUCLEOTIDE SEQUENCE [LARGE SCALE GENOMIC DNA]</scope>
    <source>
        <strain evidence="6">CGMCC 4.7152</strain>
    </source>
</reference>
<accession>A0ABV9W0E2</accession>
<protein>
    <submittedName>
        <fullName evidence="5">AAA family ATPase</fullName>
    </submittedName>
</protein>
<feature type="domain" description="Orc1-like AAA ATPase" evidence="4">
    <location>
        <begin position="8"/>
        <end position="179"/>
    </location>
</feature>
<evidence type="ECO:0000256" key="1">
    <source>
        <dbReference type="ARBA" id="ARBA00022741"/>
    </source>
</evidence>
<name>A0ABV9W0E2_9ACTN</name>
<evidence type="ECO:0000259" key="4">
    <source>
        <dbReference type="Pfam" id="PF13191"/>
    </source>
</evidence>
<dbReference type="InterPro" id="IPR041664">
    <property type="entry name" value="AAA_16"/>
</dbReference>
<dbReference type="RefSeq" id="WP_380118296.1">
    <property type="nucleotide sequence ID" value="NZ_JBHSIU010000034.1"/>
</dbReference>
<dbReference type="PANTHER" id="PTHR16305:SF35">
    <property type="entry name" value="TRANSCRIPTIONAL ACTIVATOR DOMAIN"/>
    <property type="match status" value="1"/>
</dbReference>
<keyword evidence="2" id="KW-0067">ATP-binding</keyword>
<proteinExistence type="predicted"/>
<organism evidence="5 6">
    <name type="scientific">Dactylosporangium cerinum</name>
    <dbReference type="NCBI Taxonomy" id="1434730"/>
    <lineage>
        <taxon>Bacteria</taxon>
        <taxon>Bacillati</taxon>
        <taxon>Actinomycetota</taxon>
        <taxon>Actinomycetes</taxon>
        <taxon>Micromonosporales</taxon>
        <taxon>Micromonosporaceae</taxon>
        <taxon>Dactylosporangium</taxon>
    </lineage>
</organism>
<comment type="caution">
    <text evidence="5">The sequence shown here is derived from an EMBL/GenBank/DDBJ whole genome shotgun (WGS) entry which is preliminary data.</text>
</comment>
<dbReference type="Pfam" id="PF13191">
    <property type="entry name" value="AAA_16"/>
    <property type="match status" value="1"/>
</dbReference>
<dbReference type="SUPFAM" id="SSF52540">
    <property type="entry name" value="P-loop containing nucleoside triphosphate hydrolases"/>
    <property type="match status" value="1"/>
</dbReference>
<feature type="region of interest" description="Disordered" evidence="3">
    <location>
        <begin position="382"/>
        <end position="406"/>
    </location>
</feature>
<sequence>MHRPAEDLIEREDQLGTLGELLSAAVAGSGQTAVLSGASGNGKSVLLDRMRSLAGEVGTDVTTAIAACTEQSLPLGVIGQLAGAAGLLTSHAPEPAGAATSVAGLLDAAMSRDWDLAQDASFPPSSAKILHGLCMAFLRGIERRPMMLCIDDVHHADPFSMQFLSYLSRRVRATRLLMVLTDLPQLSPAHPAQYVELLHSSTPIVLTVPPLTRAGVADMVRRLPPPVDPGLAGHVHALTGGNPRLTAALVEDVLRRVEGPPAVGRPVAGEAFIEAVRTCLLRSQPHALPIARALAVTGGTAEVPVLAQLLSISEEMVDWGLLALHRVGLLPGHAFRDPRVQAAVLAGMPVRERAELHRRLAVLGPGGGEPADIVARHLVDAQDVEGAPGSRRPLGPPPARDQSMPG</sequence>
<evidence type="ECO:0000313" key="5">
    <source>
        <dbReference type="EMBL" id="MFC5001340.1"/>
    </source>
</evidence>
<evidence type="ECO:0000256" key="2">
    <source>
        <dbReference type="ARBA" id="ARBA00022840"/>
    </source>
</evidence>
<keyword evidence="1" id="KW-0547">Nucleotide-binding</keyword>
<dbReference type="InterPro" id="IPR027417">
    <property type="entry name" value="P-loop_NTPase"/>
</dbReference>
<gene>
    <name evidence="5" type="ORF">ACFPIJ_26340</name>
</gene>
<dbReference type="PANTHER" id="PTHR16305">
    <property type="entry name" value="TESTICULAR SOLUBLE ADENYLYL CYCLASE"/>
    <property type="match status" value="1"/>
</dbReference>
<dbReference type="EMBL" id="JBHSIU010000034">
    <property type="protein sequence ID" value="MFC5001340.1"/>
    <property type="molecule type" value="Genomic_DNA"/>
</dbReference>
<dbReference type="Proteomes" id="UP001595912">
    <property type="component" value="Unassembled WGS sequence"/>
</dbReference>